<proteinExistence type="inferred from homology"/>
<dbReference type="InterPro" id="IPR049892">
    <property type="entry name" value="AA9"/>
</dbReference>
<gene>
    <name evidence="18" type="ORF">DM02DRAFT_699567</name>
</gene>
<protein>
    <recommendedName>
        <fullName evidence="15">lytic cellulose monooxygenase (C4-dehydrogenating)</fullName>
        <ecNumber evidence="15">1.14.99.56</ecNumber>
    </recommendedName>
</protein>
<dbReference type="Pfam" id="PF03443">
    <property type="entry name" value="AA9"/>
    <property type="match status" value="1"/>
</dbReference>
<evidence type="ECO:0000256" key="15">
    <source>
        <dbReference type="ARBA" id="ARBA00047174"/>
    </source>
</evidence>
<comment type="similarity">
    <text evidence="13">Belongs to the polysaccharide monooxygenase AA9 family.</text>
</comment>
<evidence type="ECO:0000256" key="16">
    <source>
        <dbReference type="SAM" id="SignalP"/>
    </source>
</evidence>
<keyword evidence="7" id="KW-0560">Oxidoreductase</keyword>
<keyword evidence="11" id="KW-0119">Carbohydrate metabolism</keyword>
<comment type="cofactor">
    <cofactor evidence="1">
        <name>Cu(2+)</name>
        <dbReference type="ChEBI" id="CHEBI:29036"/>
    </cofactor>
</comment>
<evidence type="ECO:0000313" key="18">
    <source>
        <dbReference type="EMBL" id="PVI02880.1"/>
    </source>
</evidence>
<evidence type="ECO:0000256" key="2">
    <source>
        <dbReference type="ARBA" id="ARBA00004613"/>
    </source>
</evidence>
<evidence type="ECO:0000256" key="11">
    <source>
        <dbReference type="ARBA" id="ARBA00023277"/>
    </source>
</evidence>
<evidence type="ECO:0000256" key="3">
    <source>
        <dbReference type="ARBA" id="ARBA00022525"/>
    </source>
</evidence>
<keyword evidence="4" id="KW-0479">Metal-binding</keyword>
<dbReference type="PANTHER" id="PTHR33353:SF10">
    <property type="entry name" value="ENDO-BETA-1,4-GLUCANASE D"/>
    <property type="match status" value="1"/>
</dbReference>
<organism evidence="18 19">
    <name type="scientific">Periconia macrospinosa</name>
    <dbReference type="NCBI Taxonomy" id="97972"/>
    <lineage>
        <taxon>Eukaryota</taxon>
        <taxon>Fungi</taxon>
        <taxon>Dikarya</taxon>
        <taxon>Ascomycota</taxon>
        <taxon>Pezizomycotina</taxon>
        <taxon>Dothideomycetes</taxon>
        <taxon>Pleosporomycetidae</taxon>
        <taxon>Pleosporales</taxon>
        <taxon>Massarineae</taxon>
        <taxon>Periconiaceae</taxon>
        <taxon>Periconia</taxon>
    </lineage>
</organism>
<evidence type="ECO:0000256" key="5">
    <source>
        <dbReference type="ARBA" id="ARBA00022729"/>
    </source>
</evidence>
<comment type="subcellular location">
    <subcellularLocation>
        <location evidence="2">Secreted</location>
    </subcellularLocation>
</comment>
<sequence length="252" mass="27283">MSSLTSLTLILGLAKTITAHGWIDNWDIASQNYTGFNPTNAPWDADQKTISWPAWNTNLGPVYGDAVNHPDIICSINATNSKNYADPITAGSSIKLHWTAWPDSHRGPIFAYIAPCNGDCTTVDKKTLEWIKIAEEGQVSLGAGGGKPGIWPDDALRKNKGYWDVKIPASVPSGDYVLRHELLALHSAYDVGGAQFYPQCANIRVEGGGNATLSGVKGTELYTPDHPGVHYNIYNDETSPVYQIPGPKLFTG</sequence>
<keyword evidence="12" id="KW-0624">Polysaccharide degradation</keyword>
<feature type="chain" id="PRO_5015933366" description="lytic cellulose monooxygenase (C4-dehydrogenating)" evidence="16">
    <location>
        <begin position="20"/>
        <end position="252"/>
    </location>
</feature>
<comment type="catalytic activity">
    <reaction evidence="14">
        <text>[(1-&gt;4)-beta-D-glucosyl]n+m + reduced acceptor + O2 = 4-dehydro-beta-D-glucosyl-[(1-&gt;4)-beta-D-glucosyl]n-1 + [(1-&gt;4)-beta-D-glucosyl]m + acceptor + H2O.</text>
        <dbReference type="EC" id="1.14.99.56"/>
    </reaction>
</comment>
<dbReference type="GO" id="GO:0030245">
    <property type="term" value="P:cellulose catabolic process"/>
    <property type="evidence" value="ECO:0007669"/>
    <property type="project" value="UniProtKB-KW"/>
</dbReference>
<feature type="signal peptide" evidence="16">
    <location>
        <begin position="1"/>
        <end position="19"/>
    </location>
</feature>
<evidence type="ECO:0000256" key="4">
    <source>
        <dbReference type="ARBA" id="ARBA00022723"/>
    </source>
</evidence>
<dbReference type="STRING" id="97972.A0A2V1E152"/>
<keyword evidence="19" id="KW-1185">Reference proteome</keyword>
<dbReference type="InterPro" id="IPR005103">
    <property type="entry name" value="AA9_LPMO"/>
</dbReference>
<evidence type="ECO:0000313" key="19">
    <source>
        <dbReference type="Proteomes" id="UP000244855"/>
    </source>
</evidence>
<evidence type="ECO:0000256" key="12">
    <source>
        <dbReference type="ARBA" id="ARBA00023326"/>
    </source>
</evidence>
<dbReference type="Gene3D" id="2.70.50.70">
    <property type="match status" value="1"/>
</dbReference>
<evidence type="ECO:0000256" key="1">
    <source>
        <dbReference type="ARBA" id="ARBA00001973"/>
    </source>
</evidence>
<dbReference type="Proteomes" id="UP000244855">
    <property type="component" value="Unassembled WGS sequence"/>
</dbReference>
<evidence type="ECO:0000256" key="6">
    <source>
        <dbReference type="ARBA" id="ARBA00023001"/>
    </source>
</evidence>
<evidence type="ECO:0000256" key="10">
    <source>
        <dbReference type="ARBA" id="ARBA00023157"/>
    </source>
</evidence>
<feature type="domain" description="Auxiliary Activity family 9 catalytic" evidence="17">
    <location>
        <begin position="20"/>
        <end position="239"/>
    </location>
</feature>
<evidence type="ECO:0000256" key="7">
    <source>
        <dbReference type="ARBA" id="ARBA00023002"/>
    </source>
</evidence>
<dbReference type="EMBL" id="KZ805337">
    <property type="protein sequence ID" value="PVI02880.1"/>
    <property type="molecule type" value="Genomic_DNA"/>
</dbReference>
<keyword evidence="10" id="KW-1015">Disulfide bond</keyword>
<dbReference type="GO" id="GO:0005576">
    <property type="term" value="C:extracellular region"/>
    <property type="evidence" value="ECO:0007669"/>
    <property type="project" value="UniProtKB-SubCell"/>
</dbReference>
<dbReference type="GO" id="GO:0046872">
    <property type="term" value="F:metal ion binding"/>
    <property type="evidence" value="ECO:0007669"/>
    <property type="project" value="UniProtKB-KW"/>
</dbReference>
<evidence type="ECO:0000256" key="14">
    <source>
        <dbReference type="ARBA" id="ARBA00045077"/>
    </source>
</evidence>
<dbReference type="PANTHER" id="PTHR33353">
    <property type="entry name" value="PUTATIVE (AFU_ORTHOLOGUE AFUA_1G12560)-RELATED"/>
    <property type="match status" value="1"/>
</dbReference>
<keyword evidence="3" id="KW-0964">Secreted</keyword>
<evidence type="ECO:0000259" key="17">
    <source>
        <dbReference type="Pfam" id="PF03443"/>
    </source>
</evidence>
<name>A0A2V1E152_9PLEO</name>
<evidence type="ECO:0000256" key="9">
    <source>
        <dbReference type="ARBA" id="ARBA00023033"/>
    </source>
</evidence>
<keyword evidence="6" id="KW-0136">Cellulose degradation</keyword>
<keyword evidence="5 16" id="KW-0732">Signal</keyword>
<evidence type="ECO:0000256" key="8">
    <source>
        <dbReference type="ARBA" id="ARBA00023008"/>
    </source>
</evidence>
<evidence type="ECO:0000256" key="13">
    <source>
        <dbReference type="ARBA" id="ARBA00044502"/>
    </source>
</evidence>
<dbReference type="GO" id="GO:0004497">
    <property type="term" value="F:monooxygenase activity"/>
    <property type="evidence" value="ECO:0007669"/>
    <property type="project" value="UniProtKB-KW"/>
</dbReference>
<accession>A0A2V1E152</accession>
<keyword evidence="9 18" id="KW-0503">Monooxygenase</keyword>
<reference evidence="18 19" key="1">
    <citation type="journal article" date="2018" name="Sci. Rep.">
        <title>Comparative genomics provides insights into the lifestyle and reveals functional heterogeneity of dark septate endophytic fungi.</title>
        <authorList>
            <person name="Knapp D.G."/>
            <person name="Nemeth J.B."/>
            <person name="Barry K."/>
            <person name="Hainaut M."/>
            <person name="Henrissat B."/>
            <person name="Johnson J."/>
            <person name="Kuo A."/>
            <person name="Lim J.H.P."/>
            <person name="Lipzen A."/>
            <person name="Nolan M."/>
            <person name="Ohm R.A."/>
            <person name="Tamas L."/>
            <person name="Grigoriev I.V."/>
            <person name="Spatafora J.W."/>
            <person name="Nagy L.G."/>
            <person name="Kovacs G.M."/>
        </authorList>
    </citation>
    <scope>NUCLEOTIDE SEQUENCE [LARGE SCALE GENOMIC DNA]</scope>
    <source>
        <strain evidence="18 19">DSE2036</strain>
    </source>
</reference>
<keyword evidence="8" id="KW-0186">Copper</keyword>
<dbReference type="AlphaFoldDB" id="A0A2V1E152"/>
<dbReference type="OrthoDB" id="4849160at2759"/>
<dbReference type="CDD" id="cd21175">
    <property type="entry name" value="LPMO_AA9"/>
    <property type="match status" value="1"/>
</dbReference>
<dbReference type="EC" id="1.14.99.56" evidence="15"/>